<protein>
    <submittedName>
        <fullName evidence="10">Mechanosensitive ion channel protein MscS</fullName>
    </submittedName>
</protein>
<feature type="transmembrane region" description="Helical" evidence="7">
    <location>
        <begin position="430"/>
        <end position="450"/>
    </location>
</feature>
<feature type="transmembrane region" description="Helical" evidence="7">
    <location>
        <begin position="586"/>
        <end position="608"/>
    </location>
</feature>
<dbReference type="PANTHER" id="PTHR30460:SF0">
    <property type="entry name" value="MODERATE CONDUCTANCE MECHANOSENSITIVE CHANNEL YBIO"/>
    <property type="match status" value="1"/>
</dbReference>
<feature type="domain" description="Mechanosensitive ion channel MscS" evidence="8">
    <location>
        <begin position="607"/>
        <end position="671"/>
    </location>
</feature>
<evidence type="ECO:0000256" key="6">
    <source>
        <dbReference type="ARBA" id="ARBA00023136"/>
    </source>
</evidence>
<feature type="transmembrane region" description="Helical" evidence="7">
    <location>
        <begin position="271"/>
        <end position="298"/>
    </location>
</feature>
<dbReference type="InterPro" id="IPR049142">
    <property type="entry name" value="MS_channel_1st"/>
</dbReference>
<feature type="transmembrane region" description="Helical" evidence="7">
    <location>
        <begin position="399"/>
        <end position="418"/>
    </location>
</feature>
<evidence type="ECO:0000313" key="11">
    <source>
        <dbReference type="Proteomes" id="UP000256862"/>
    </source>
</evidence>
<dbReference type="Gene3D" id="3.30.70.100">
    <property type="match status" value="1"/>
</dbReference>
<dbReference type="InterPro" id="IPR045276">
    <property type="entry name" value="YbiO_bact"/>
</dbReference>
<evidence type="ECO:0000256" key="4">
    <source>
        <dbReference type="ARBA" id="ARBA00022692"/>
    </source>
</evidence>
<dbReference type="PANTHER" id="PTHR30460">
    <property type="entry name" value="MODERATE CONDUCTANCE MECHANOSENSITIVE CHANNEL YBIO"/>
    <property type="match status" value="1"/>
</dbReference>
<dbReference type="GO" id="GO:0005886">
    <property type="term" value="C:plasma membrane"/>
    <property type="evidence" value="ECO:0007669"/>
    <property type="project" value="UniProtKB-SubCell"/>
</dbReference>
<evidence type="ECO:0000313" key="10">
    <source>
        <dbReference type="EMBL" id="SPC17660.1"/>
    </source>
</evidence>
<feature type="transmembrane region" description="Helical" evidence="7">
    <location>
        <begin position="310"/>
        <end position="332"/>
    </location>
</feature>
<accession>A0A976GBH0</accession>
<evidence type="ECO:0000256" key="5">
    <source>
        <dbReference type="ARBA" id="ARBA00022989"/>
    </source>
</evidence>
<dbReference type="InterPro" id="IPR023408">
    <property type="entry name" value="MscS_beta-dom_sf"/>
</dbReference>
<feature type="transmembrane region" description="Helical" evidence="7">
    <location>
        <begin position="471"/>
        <end position="495"/>
    </location>
</feature>
<keyword evidence="6 7" id="KW-0472">Membrane</keyword>
<keyword evidence="3" id="KW-1003">Cell membrane</keyword>
<dbReference type="Pfam" id="PF21088">
    <property type="entry name" value="MS_channel_1st"/>
    <property type="match status" value="1"/>
</dbReference>
<evidence type="ECO:0000256" key="2">
    <source>
        <dbReference type="ARBA" id="ARBA00008017"/>
    </source>
</evidence>
<dbReference type="Gene3D" id="1.10.287.1260">
    <property type="match status" value="1"/>
</dbReference>
<comment type="subcellular location">
    <subcellularLocation>
        <location evidence="1">Cell membrane</location>
        <topology evidence="1">Multi-pass membrane protein</topology>
    </subcellularLocation>
</comment>
<feature type="transmembrane region" description="Helical" evidence="7">
    <location>
        <begin position="247"/>
        <end position="265"/>
    </location>
</feature>
<feature type="transmembrane region" description="Helical" evidence="7">
    <location>
        <begin position="344"/>
        <end position="367"/>
    </location>
</feature>
<dbReference type="InterPro" id="IPR010920">
    <property type="entry name" value="LSM_dom_sf"/>
</dbReference>
<dbReference type="SUPFAM" id="SSF82861">
    <property type="entry name" value="Mechanosensitive channel protein MscS (YggB), transmembrane region"/>
    <property type="match status" value="1"/>
</dbReference>
<keyword evidence="4 7" id="KW-0812">Transmembrane</keyword>
<dbReference type="Gene3D" id="2.30.30.60">
    <property type="match status" value="1"/>
</dbReference>
<dbReference type="Pfam" id="PF00924">
    <property type="entry name" value="MS_channel_2nd"/>
    <property type="match status" value="1"/>
</dbReference>
<dbReference type="EMBL" id="OGUS01000132">
    <property type="protein sequence ID" value="SPC17660.1"/>
    <property type="molecule type" value="Genomic_DNA"/>
</dbReference>
<evidence type="ECO:0000259" key="8">
    <source>
        <dbReference type="Pfam" id="PF00924"/>
    </source>
</evidence>
<dbReference type="InterPro" id="IPR006685">
    <property type="entry name" value="MscS_channel_2nd"/>
</dbReference>
<name>A0A976GBH0_9BURK</name>
<comment type="similarity">
    <text evidence="2">Belongs to the MscS (TC 1.A.23) family.</text>
</comment>
<dbReference type="InterPro" id="IPR011014">
    <property type="entry name" value="MscS_channel_TM-2"/>
</dbReference>
<comment type="caution">
    <text evidence="10">The sequence shown here is derived from an EMBL/GenBank/DDBJ whole genome shotgun (WGS) entry which is preliminary data.</text>
</comment>
<dbReference type="SUPFAM" id="SSF50182">
    <property type="entry name" value="Sm-like ribonucleoproteins"/>
    <property type="match status" value="1"/>
</dbReference>
<evidence type="ECO:0000259" key="9">
    <source>
        <dbReference type="Pfam" id="PF21088"/>
    </source>
</evidence>
<feature type="transmembrane region" description="Helical" evidence="7">
    <location>
        <begin position="558"/>
        <end position="580"/>
    </location>
</feature>
<gene>
    <name evidence="10" type="ORF">CO2235_MP10062</name>
</gene>
<evidence type="ECO:0000256" key="1">
    <source>
        <dbReference type="ARBA" id="ARBA00004651"/>
    </source>
</evidence>
<reference evidence="10 11" key="1">
    <citation type="submission" date="2018-01" db="EMBL/GenBank/DDBJ databases">
        <authorList>
            <person name="Clerissi C."/>
        </authorList>
    </citation>
    <scope>NUCLEOTIDE SEQUENCE [LARGE SCALE GENOMIC DNA]</scope>
    <source>
        <strain evidence="10">Cupriavidus oxalaticus LMG 2235</strain>
        <plasmid evidence="11">co2235_mp</plasmid>
    </source>
</reference>
<dbReference type="OrthoDB" id="6500477at2"/>
<dbReference type="Proteomes" id="UP000256862">
    <property type="component" value="Plasmid CO2235_mp"/>
</dbReference>
<proteinExistence type="inferred from homology"/>
<feature type="transmembrane region" description="Helical" evidence="7">
    <location>
        <begin position="515"/>
        <end position="537"/>
    </location>
</feature>
<dbReference type="AlphaFoldDB" id="A0A976GBH0"/>
<dbReference type="GO" id="GO:0008381">
    <property type="term" value="F:mechanosensitive monoatomic ion channel activity"/>
    <property type="evidence" value="ECO:0007669"/>
    <property type="project" value="InterPro"/>
</dbReference>
<sequence>MCKPDRNALSRSMWPRRLAPCARLAAHVVLLVPTLLVPTLLVPTLLVLALWCALPAPAAAAGPLATLSAPARPASAPAAPASVPLAQSLDQVIATLQDDRERRALVDQLQALRRGLDASGAVPAPASAAAGGASAPGLIGAVAEVLDEVDTHLRKDRGPWQYWGWRSRFAGDEWRAALTHHGTRPALDSLREFALVLAVWAASGWGLWEIGHRIRRRRAPPRPRTERASLPEVPSWVDVGVYMLRHVGPWVIAFGITLLMATRIFTHSPAALAAVLVAYAIVAGAIAAAVCQVIFVLFRTAHRQLAVRQLLARSPWLLFCTGALAALGDSAADGRVVAVIGTNLAALVSTTANIAAALGIGVFALVFRRQIGQLISQRPLAFRQSHPGLTDLLRLIGQAWHLPVLAVVVASVIGTLLAAGHADVFLRRTVASVALFVAALLLTMVAGHSPKATARPPRFRDRRRSAYVQRFGRFAMALLRVLIWMAFVAMVMRIWGTSLMRLADSSAAGRHLTETVFSVTSTVLLAWLVWLLIDTAITQTLSPAHGRGAQPSLRAKTILPLVRNASFIGLLVIAVIAVLANLGVNVTPLLAGAGVVGLAIGFGAQSLVQDLITGLFIVVEDSIAIGDSIELPDHAGVVEGMTIRTVKLRDGRGALHTLPYSQIKTVKNLSRGYGYAVFSIGISYHSDLDRALELIRTTGAEIARDYRYARNLLSGLDILGLDRFDPSGPVVMAQFKTRPLTQSEITRAFNARLKRNFDANGIRMASPSLTIQVDGKGLQLTGDEQGNPAAP</sequence>
<organism evidence="10 11">
    <name type="scientific">Cupriavidus oxalaticus</name>
    <dbReference type="NCBI Taxonomy" id="96344"/>
    <lineage>
        <taxon>Bacteria</taxon>
        <taxon>Pseudomonadati</taxon>
        <taxon>Pseudomonadota</taxon>
        <taxon>Betaproteobacteria</taxon>
        <taxon>Burkholderiales</taxon>
        <taxon>Burkholderiaceae</taxon>
        <taxon>Cupriavidus</taxon>
    </lineage>
</organism>
<dbReference type="InterPro" id="IPR011066">
    <property type="entry name" value="MscS_channel_C_sf"/>
</dbReference>
<evidence type="ECO:0000256" key="7">
    <source>
        <dbReference type="SAM" id="Phobius"/>
    </source>
</evidence>
<evidence type="ECO:0000256" key="3">
    <source>
        <dbReference type="ARBA" id="ARBA00022475"/>
    </source>
</evidence>
<dbReference type="SUPFAM" id="SSF82689">
    <property type="entry name" value="Mechanosensitive channel protein MscS (YggB), C-terminal domain"/>
    <property type="match status" value="1"/>
</dbReference>
<feature type="domain" description="Mechanosensitive ion channel transmembrane helices 2/3" evidence="9">
    <location>
        <begin position="567"/>
        <end position="605"/>
    </location>
</feature>
<geneLocation type="plasmid" evidence="11">
    <name>co2235_mp</name>
</geneLocation>
<keyword evidence="5 7" id="KW-1133">Transmembrane helix</keyword>
<dbReference type="RefSeq" id="WP_084254813.1">
    <property type="nucleotide sequence ID" value="NZ_LT978516.1"/>
</dbReference>